<keyword evidence="5" id="KW-1185">Reference proteome</keyword>
<dbReference type="NCBIfam" id="TIGR00278">
    <property type="entry name" value="membrane protein insertion efficiency factor YidD"/>
    <property type="match status" value="1"/>
</dbReference>
<evidence type="ECO:0000313" key="4">
    <source>
        <dbReference type="EMBL" id="GGJ74668.1"/>
    </source>
</evidence>
<dbReference type="Proteomes" id="UP000635726">
    <property type="component" value="Unassembled WGS sequence"/>
</dbReference>
<protein>
    <recommendedName>
        <fullName evidence="2">Putative membrane protein insertion efficiency factor</fullName>
    </recommendedName>
</protein>
<evidence type="ECO:0000256" key="3">
    <source>
        <dbReference type="SAM" id="MobiDB-lite"/>
    </source>
</evidence>
<reference evidence="4" key="1">
    <citation type="journal article" date="2014" name="Int. J. Syst. Evol. Microbiol.">
        <title>Complete genome sequence of Corynebacterium casei LMG S-19264T (=DSM 44701T), isolated from a smear-ripened cheese.</title>
        <authorList>
            <consortium name="US DOE Joint Genome Institute (JGI-PGF)"/>
            <person name="Walter F."/>
            <person name="Albersmeier A."/>
            <person name="Kalinowski J."/>
            <person name="Ruckert C."/>
        </authorList>
    </citation>
    <scope>NUCLEOTIDE SEQUENCE</scope>
    <source>
        <strain evidence="4">JCM 14371</strain>
    </source>
</reference>
<dbReference type="SMART" id="SM01234">
    <property type="entry name" value="Haemolytic"/>
    <property type="match status" value="1"/>
</dbReference>
<dbReference type="PANTHER" id="PTHR33383:SF1">
    <property type="entry name" value="MEMBRANE PROTEIN INSERTION EFFICIENCY FACTOR-RELATED"/>
    <property type="match status" value="1"/>
</dbReference>
<evidence type="ECO:0000256" key="2">
    <source>
        <dbReference type="HAMAP-Rule" id="MF_00386"/>
    </source>
</evidence>
<dbReference type="InterPro" id="IPR002696">
    <property type="entry name" value="Membr_insert_effic_factor_YidD"/>
</dbReference>
<keyword evidence="2" id="KW-0472">Membrane</keyword>
<keyword evidence="1 2" id="KW-1003">Cell membrane</keyword>
<evidence type="ECO:0000256" key="1">
    <source>
        <dbReference type="ARBA" id="ARBA00022475"/>
    </source>
</evidence>
<accession>A0A917UPY4</accession>
<dbReference type="AlphaFoldDB" id="A0A917UPY4"/>
<dbReference type="EMBL" id="BMOE01000005">
    <property type="protein sequence ID" value="GGJ74668.1"/>
    <property type="molecule type" value="Genomic_DNA"/>
</dbReference>
<reference evidence="4" key="2">
    <citation type="submission" date="2020-09" db="EMBL/GenBank/DDBJ databases">
        <authorList>
            <person name="Sun Q."/>
            <person name="Ohkuma M."/>
        </authorList>
    </citation>
    <scope>NUCLEOTIDE SEQUENCE</scope>
    <source>
        <strain evidence="4">JCM 14371</strain>
    </source>
</reference>
<dbReference type="HAMAP" id="MF_00386">
    <property type="entry name" value="UPF0161_YidD"/>
    <property type="match status" value="1"/>
</dbReference>
<feature type="region of interest" description="Disordered" evidence="3">
    <location>
        <begin position="73"/>
        <end position="99"/>
    </location>
</feature>
<comment type="function">
    <text evidence="2">Could be involved in insertion of integral membrane proteins into the membrane.</text>
</comment>
<dbReference type="Pfam" id="PF01809">
    <property type="entry name" value="YidD"/>
    <property type="match status" value="1"/>
</dbReference>
<sequence>MSAKGGGTHVSVPARVLVRAVRGYQRRLSPLKGAPTCRFTPTCSEYAAQALEVHGALRGSLLAASRILRCHPLNPGGYDPVPPATPPSRPTHTPKKRES</sequence>
<dbReference type="RefSeq" id="WP_188962701.1">
    <property type="nucleotide sequence ID" value="NZ_BMOE01000005.1"/>
</dbReference>
<gene>
    <name evidence="4" type="ORF">GCM10008939_18770</name>
</gene>
<comment type="subcellular location">
    <subcellularLocation>
        <location evidence="2">Cell membrane</location>
        <topology evidence="2">Peripheral membrane protein</topology>
        <orientation evidence="2">Cytoplasmic side</orientation>
    </subcellularLocation>
</comment>
<comment type="similarity">
    <text evidence="2">Belongs to the UPF0161 family.</text>
</comment>
<dbReference type="GO" id="GO:0005886">
    <property type="term" value="C:plasma membrane"/>
    <property type="evidence" value="ECO:0007669"/>
    <property type="project" value="UniProtKB-SubCell"/>
</dbReference>
<proteinExistence type="inferred from homology"/>
<dbReference type="PANTHER" id="PTHR33383">
    <property type="entry name" value="MEMBRANE PROTEIN INSERTION EFFICIENCY FACTOR-RELATED"/>
    <property type="match status" value="1"/>
</dbReference>
<organism evidence="4 5">
    <name type="scientific">Deinococcus aquiradiocola</name>
    <dbReference type="NCBI Taxonomy" id="393059"/>
    <lineage>
        <taxon>Bacteria</taxon>
        <taxon>Thermotogati</taxon>
        <taxon>Deinococcota</taxon>
        <taxon>Deinococci</taxon>
        <taxon>Deinococcales</taxon>
        <taxon>Deinococcaceae</taxon>
        <taxon>Deinococcus</taxon>
    </lineage>
</organism>
<name>A0A917UPY4_9DEIO</name>
<evidence type="ECO:0000313" key="5">
    <source>
        <dbReference type="Proteomes" id="UP000635726"/>
    </source>
</evidence>
<comment type="caution">
    <text evidence="4">The sequence shown here is derived from an EMBL/GenBank/DDBJ whole genome shotgun (WGS) entry which is preliminary data.</text>
</comment>
<feature type="compositionally biased region" description="Pro residues" evidence="3">
    <location>
        <begin position="80"/>
        <end position="89"/>
    </location>
</feature>